<protein>
    <submittedName>
        <fullName evidence="1">Uncharacterized protein</fullName>
    </submittedName>
</protein>
<name>A0A0F9JZF2_9ZZZZ</name>
<dbReference type="EMBL" id="LAZR01009028">
    <property type="protein sequence ID" value="KKM75128.1"/>
    <property type="molecule type" value="Genomic_DNA"/>
</dbReference>
<sequence>MWDSFLTYALTPLIIREILYPKPTREERLIRGYEIRELFCRVRWLKATGLYETSQVIKLHYNEKSRGGF</sequence>
<reference evidence="1" key="1">
    <citation type="journal article" date="2015" name="Nature">
        <title>Complex archaea that bridge the gap between prokaryotes and eukaryotes.</title>
        <authorList>
            <person name="Spang A."/>
            <person name="Saw J.H."/>
            <person name="Jorgensen S.L."/>
            <person name="Zaremba-Niedzwiedzka K."/>
            <person name="Martijn J."/>
            <person name="Lind A.E."/>
            <person name="van Eijk R."/>
            <person name="Schleper C."/>
            <person name="Guy L."/>
            <person name="Ettema T.J."/>
        </authorList>
    </citation>
    <scope>NUCLEOTIDE SEQUENCE</scope>
</reference>
<proteinExistence type="predicted"/>
<organism evidence="1">
    <name type="scientific">marine sediment metagenome</name>
    <dbReference type="NCBI Taxonomy" id="412755"/>
    <lineage>
        <taxon>unclassified sequences</taxon>
        <taxon>metagenomes</taxon>
        <taxon>ecological metagenomes</taxon>
    </lineage>
</organism>
<gene>
    <name evidence="1" type="ORF">LCGC14_1393290</name>
</gene>
<accession>A0A0F9JZF2</accession>
<dbReference type="AlphaFoldDB" id="A0A0F9JZF2"/>
<evidence type="ECO:0000313" key="1">
    <source>
        <dbReference type="EMBL" id="KKM75128.1"/>
    </source>
</evidence>
<comment type="caution">
    <text evidence="1">The sequence shown here is derived from an EMBL/GenBank/DDBJ whole genome shotgun (WGS) entry which is preliminary data.</text>
</comment>